<keyword evidence="2" id="KW-1185">Reference proteome</keyword>
<comment type="caution">
    <text evidence="1">The sequence shown here is derived from an EMBL/GenBank/DDBJ whole genome shotgun (WGS) entry which is preliminary data.</text>
</comment>
<organism evidence="1 2">
    <name type="scientific">Caerostris darwini</name>
    <dbReference type="NCBI Taxonomy" id="1538125"/>
    <lineage>
        <taxon>Eukaryota</taxon>
        <taxon>Metazoa</taxon>
        <taxon>Ecdysozoa</taxon>
        <taxon>Arthropoda</taxon>
        <taxon>Chelicerata</taxon>
        <taxon>Arachnida</taxon>
        <taxon>Araneae</taxon>
        <taxon>Araneomorphae</taxon>
        <taxon>Entelegynae</taxon>
        <taxon>Araneoidea</taxon>
        <taxon>Araneidae</taxon>
        <taxon>Caerostris</taxon>
    </lineage>
</organism>
<name>A0AAV4QEM3_9ARAC</name>
<dbReference type="AlphaFoldDB" id="A0AAV4QEM3"/>
<dbReference type="Proteomes" id="UP001054837">
    <property type="component" value="Unassembled WGS sequence"/>
</dbReference>
<sequence>MIQLKFLTFYNVEHFEVDILEAFSVIEVLAIVYPYAWTSHIATYTDCPRRNGLRLGKKTKTISKLKGKKNESRMPNPNTLSAFRSEELSIPAEQNKQEACMPG</sequence>
<protein>
    <submittedName>
        <fullName evidence="1">Uncharacterized protein</fullName>
    </submittedName>
</protein>
<dbReference type="EMBL" id="BPLQ01004324">
    <property type="protein sequence ID" value="GIY07244.1"/>
    <property type="molecule type" value="Genomic_DNA"/>
</dbReference>
<reference evidence="1 2" key="1">
    <citation type="submission" date="2021-06" db="EMBL/GenBank/DDBJ databases">
        <title>Caerostris darwini draft genome.</title>
        <authorList>
            <person name="Kono N."/>
            <person name="Arakawa K."/>
        </authorList>
    </citation>
    <scope>NUCLEOTIDE SEQUENCE [LARGE SCALE GENOMIC DNA]</scope>
</reference>
<evidence type="ECO:0000313" key="1">
    <source>
        <dbReference type="EMBL" id="GIY07244.1"/>
    </source>
</evidence>
<accession>A0AAV4QEM3</accession>
<proteinExistence type="predicted"/>
<gene>
    <name evidence="1" type="ORF">CDAR_570721</name>
</gene>
<evidence type="ECO:0000313" key="2">
    <source>
        <dbReference type="Proteomes" id="UP001054837"/>
    </source>
</evidence>